<dbReference type="PATRIC" id="fig|1415166.3.peg.7113"/>
<accession>W5TWW1</accession>
<dbReference type="Proteomes" id="UP000019150">
    <property type="component" value="Chromosome"/>
</dbReference>
<protein>
    <submittedName>
        <fullName evidence="1">Uncharacterized protein</fullName>
    </submittedName>
</protein>
<name>W5TWW1_9NOCA</name>
<reference evidence="1 2" key="1">
    <citation type="journal article" date="2014" name="Appl. Environ. Microbiol.">
        <title>Insights into the Microbial Degradation of Rubber and Gutta-Percha by Analysis of the Complete Genome of Nocardia nova SH22a.</title>
        <authorList>
            <person name="Luo Q."/>
            <person name="Hiessl S."/>
            <person name="Poehlein A."/>
            <person name="Daniel R."/>
            <person name="Steinbuchel A."/>
        </authorList>
    </citation>
    <scope>NUCLEOTIDE SEQUENCE [LARGE SCALE GENOMIC DNA]</scope>
    <source>
        <strain evidence="1">SH22a</strain>
    </source>
</reference>
<proteinExistence type="predicted"/>
<organism evidence="1 2">
    <name type="scientific">Nocardia nova SH22a</name>
    <dbReference type="NCBI Taxonomy" id="1415166"/>
    <lineage>
        <taxon>Bacteria</taxon>
        <taxon>Bacillati</taxon>
        <taxon>Actinomycetota</taxon>
        <taxon>Actinomycetes</taxon>
        <taxon>Mycobacteriales</taxon>
        <taxon>Nocardiaceae</taxon>
        <taxon>Nocardia</taxon>
    </lineage>
</organism>
<dbReference type="KEGG" id="nno:NONO_c69260"/>
<evidence type="ECO:0000313" key="2">
    <source>
        <dbReference type="Proteomes" id="UP000019150"/>
    </source>
</evidence>
<dbReference type="HOGENOM" id="CLU_085266_0_0_11"/>
<dbReference type="eggNOG" id="ENOG5033CT5">
    <property type="taxonomic scope" value="Bacteria"/>
</dbReference>
<dbReference type="AlphaFoldDB" id="W5TWW1"/>
<dbReference type="RefSeq" id="WP_148307058.1">
    <property type="nucleotide sequence ID" value="NZ_CP006850.1"/>
</dbReference>
<dbReference type="OrthoDB" id="4522301at2"/>
<gene>
    <name evidence="1" type="ORF">NONO_c69260</name>
</gene>
<evidence type="ECO:0000313" key="1">
    <source>
        <dbReference type="EMBL" id="AHH21691.1"/>
    </source>
</evidence>
<dbReference type="EMBL" id="CP006850">
    <property type="protein sequence ID" value="AHH21691.1"/>
    <property type="molecule type" value="Genomic_DNA"/>
</dbReference>
<sequence>MFDPLADIDRALAERAGWTWFDDHLRYTCGVLDLLRRDELGRLPATPTRVRLDPREVCLADGPGQWAFWRATGDGSWKPNNVYVAGSPAFVAAAQLSNALADEMRRQQARAAAQPRWITERPGSVMISNRRIHLGNPDHVFAIRWQALETIDLTAPDRVVARYARRNGTLLQWQLQSPWAVLVFVVAAQRYFPNHPLLRSGNWLPAGFEEKCHLAGKTCPRVRER</sequence>
<keyword evidence="2" id="KW-1185">Reference proteome</keyword>